<dbReference type="PANTHER" id="PTHR48195">
    <property type="entry name" value="FRIEND VIRUS SUSCEPTIBILITY PROTEIN 1"/>
    <property type="match status" value="1"/>
</dbReference>
<dbReference type="Ensembl" id="ENSGAGT00000033168.1">
    <property type="protein sequence ID" value="ENSGAGP00000029204.1"/>
    <property type="gene ID" value="ENSGAGG00000021125.1"/>
</dbReference>
<dbReference type="PANTHER" id="PTHR48195:SF1">
    <property type="entry name" value="RIKEN CDNA 2410002F23 GENE"/>
    <property type="match status" value="1"/>
</dbReference>
<keyword evidence="3" id="KW-1185">Reference proteome</keyword>
<reference evidence="2" key="3">
    <citation type="submission" date="2025-09" db="UniProtKB">
        <authorList>
            <consortium name="Ensembl"/>
        </authorList>
    </citation>
    <scope>IDENTIFICATION</scope>
</reference>
<name>A0A452IMX4_9SAUR</name>
<sequence>NAKRVEVPVPMGRGQDFELQEIMKTFHQEPGEGILSWLVRVWDNAGNMVLLLHYELRRLGVMAHDSQVRAELADLPAPKPGEDEQPSLYRWLTAALGNAYPSVGELEAQVKPWKMVGKRIQVLRQLGMAWAVATGGTEGPDDVQITKSTKSTLLRTAPDELKPSLLAVVMAADGRVGDLATTLMQLGTALAGARPRAVRAAKGQPSKRQAGRGQDKGEIRVPRRVLWSDLLQAGVPREEIDGKPMADLHKRWMQLPAAKCSMGPEGKKSVELSPPPHPRSGSCHSPTEGVAGPLLRVWLRPPTEGRRETNAPTYP</sequence>
<evidence type="ECO:0000313" key="2">
    <source>
        <dbReference type="Ensembl" id="ENSGAGP00000029204.1"/>
    </source>
</evidence>
<dbReference type="AlphaFoldDB" id="A0A452IMX4"/>
<feature type="region of interest" description="Disordered" evidence="1">
    <location>
        <begin position="260"/>
        <end position="315"/>
    </location>
</feature>
<feature type="region of interest" description="Disordered" evidence="1">
    <location>
        <begin position="196"/>
        <end position="219"/>
    </location>
</feature>
<dbReference type="GO" id="GO:0009615">
    <property type="term" value="P:response to virus"/>
    <property type="evidence" value="ECO:0007669"/>
    <property type="project" value="TreeGrafter"/>
</dbReference>
<reference evidence="3" key="1">
    <citation type="journal article" date="2017" name="PLoS ONE">
        <title>The Agassiz's desert tortoise genome provides a resource for the conservation of a threatened species.</title>
        <authorList>
            <person name="Tollis M."/>
            <person name="DeNardo D.F."/>
            <person name="Cornelius J.A."/>
            <person name="Dolby G.A."/>
            <person name="Edwards T."/>
            <person name="Henen B.T."/>
            <person name="Karl A.E."/>
            <person name="Murphy R.W."/>
            <person name="Kusumi K."/>
        </authorList>
    </citation>
    <scope>NUCLEOTIDE SEQUENCE [LARGE SCALE GENOMIC DNA]</scope>
</reference>
<protein>
    <submittedName>
        <fullName evidence="2">Uncharacterized protein</fullName>
    </submittedName>
</protein>
<organism evidence="2 3">
    <name type="scientific">Gopherus agassizii</name>
    <name type="common">Agassiz's desert tortoise</name>
    <dbReference type="NCBI Taxonomy" id="38772"/>
    <lineage>
        <taxon>Eukaryota</taxon>
        <taxon>Metazoa</taxon>
        <taxon>Chordata</taxon>
        <taxon>Craniata</taxon>
        <taxon>Vertebrata</taxon>
        <taxon>Euteleostomi</taxon>
        <taxon>Archelosauria</taxon>
        <taxon>Testudinata</taxon>
        <taxon>Testudines</taxon>
        <taxon>Cryptodira</taxon>
        <taxon>Durocryptodira</taxon>
        <taxon>Testudinoidea</taxon>
        <taxon>Testudinidae</taxon>
        <taxon>Gopherus</taxon>
    </lineage>
</organism>
<reference evidence="2" key="2">
    <citation type="submission" date="2025-08" db="UniProtKB">
        <authorList>
            <consortium name="Ensembl"/>
        </authorList>
    </citation>
    <scope>IDENTIFICATION</scope>
</reference>
<proteinExistence type="predicted"/>
<evidence type="ECO:0000256" key="1">
    <source>
        <dbReference type="SAM" id="MobiDB-lite"/>
    </source>
</evidence>
<evidence type="ECO:0000313" key="3">
    <source>
        <dbReference type="Proteomes" id="UP000291020"/>
    </source>
</evidence>
<dbReference type="InterPro" id="IPR053270">
    <property type="entry name" value="Fv1_restriction_factor"/>
</dbReference>
<dbReference type="STRING" id="38772.ENSGAGP00000029204"/>
<dbReference type="GO" id="GO:0005794">
    <property type="term" value="C:Golgi apparatus"/>
    <property type="evidence" value="ECO:0007669"/>
    <property type="project" value="TreeGrafter"/>
</dbReference>
<accession>A0A452IMX4</accession>
<dbReference type="Proteomes" id="UP000291020">
    <property type="component" value="Unassembled WGS sequence"/>
</dbReference>